<proteinExistence type="predicted"/>
<sequence length="205" mass="21727">MSAAIATLLVTGLVTACGGEPFPRPGYRLYRSGTYFVHLPSDWYDAGGDPDVEWTAPPDGGPDTGIITSPDGNIVVHTIWDGADPGETAERWMERNESSLEREADSYERLSLDTGADDGLFGDGGASAVLVFDAVLEGGESQWVDVEYDDPHRRATQKAVVEPGSGTVFAIRASTPASAAGEHADTVEAIVDSFRPRPLDLTGDA</sequence>
<reference evidence="1 2" key="1">
    <citation type="submission" date="2020-07" db="EMBL/GenBank/DDBJ databases">
        <title>Sequencing the genomes of 1000 actinobacteria strains.</title>
        <authorList>
            <person name="Klenk H.-P."/>
        </authorList>
    </citation>
    <scope>NUCLEOTIDE SEQUENCE [LARGE SCALE GENOMIC DNA]</scope>
    <source>
        <strain evidence="1 2">DSM 44442</strain>
    </source>
</reference>
<accession>A0A7Z0EMM5</accession>
<dbReference type="RefSeq" id="WP_179823433.1">
    <property type="nucleotide sequence ID" value="NZ_JACCFS010000001.1"/>
</dbReference>
<keyword evidence="2" id="KW-1185">Reference proteome</keyword>
<name>A0A7Z0EMM5_9ACTN</name>
<comment type="caution">
    <text evidence="1">The sequence shown here is derived from an EMBL/GenBank/DDBJ whole genome shotgun (WGS) entry which is preliminary data.</text>
</comment>
<dbReference type="EMBL" id="JACCFS010000001">
    <property type="protein sequence ID" value="NYJ34692.1"/>
    <property type="molecule type" value="Genomic_DNA"/>
</dbReference>
<evidence type="ECO:0000313" key="2">
    <source>
        <dbReference type="Proteomes" id="UP000572051"/>
    </source>
</evidence>
<organism evidence="1 2">
    <name type="scientific">Nocardiopsis aegyptia</name>
    <dbReference type="NCBI Taxonomy" id="220378"/>
    <lineage>
        <taxon>Bacteria</taxon>
        <taxon>Bacillati</taxon>
        <taxon>Actinomycetota</taxon>
        <taxon>Actinomycetes</taxon>
        <taxon>Streptosporangiales</taxon>
        <taxon>Nocardiopsidaceae</taxon>
        <taxon>Nocardiopsis</taxon>
    </lineage>
</organism>
<dbReference type="AlphaFoldDB" id="A0A7Z0EMM5"/>
<protein>
    <submittedName>
        <fullName evidence="1">Uncharacterized protein</fullName>
    </submittedName>
</protein>
<gene>
    <name evidence="1" type="ORF">HNR10_002573</name>
</gene>
<dbReference type="Proteomes" id="UP000572051">
    <property type="component" value="Unassembled WGS sequence"/>
</dbReference>
<evidence type="ECO:0000313" key="1">
    <source>
        <dbReference type="EMBL" id="NYJ34692.1"/>
    </source>
</evidence>